<dbReference type="AlphaFoldDB" id="A0A2H3P7L2"/>
<evidence type="ECO:0000259" key="8">
    <source>
        <dbReference type="Pfam" id="PF06271"/>
    </source>
</evidence>
<evidence type="ECO:0000256" key="3">
    <source>
        <dbReference type="ARBA" id="ARBA00022692"/>
    </source>
</evidence>
<keyword evidence="6" id="KW-0175">Coiled coil</keyword>
<keyword evidence="5 7" id="KW-0472">Membrane</keyword>
<evidence type="ECO:0000256" key="2">
    <source>
        <dbReference type="ARBA" id="ARBA00022475"/>
    </source>
</evidence>
<keyword evidence="2" id="KW-1003">Cell membrane</keyword>
<dbReference type="InterPro" id="IPR010432">
    <property type="entry name" value="RDD"/>
</dbReference>
<keyword evidence="10" id="KW-1185">Reference proteome</keyword>
<evidence type="ECO:0000256" key="5">
    <source>
        <dbReference type="ARBA" id="ARBA00023136"/>
    </source>
</evidence>
<dbReference type="InterPro" id="IPR051791">
    <property type="entry name" value="Pra-immunoreactive"/>
</dbReference>
<evidence type="ECO:0000313" key="10">
    <source>
        <dbReference type="Proteomes" id="UP000221024"/>
    </source>
</evidence>
<dbReference type="EMBL" id="PDEP01000003">
    <property type="protein sequence ID" value="PEN08528.1"/>
    <property type="molecule type" value="Genomic_DNA"/>
</dbReference>
<feature type="domain" description="RDD" evidence="8">
    <location>
        <begin position="131"/>
        <end position="209"/>
    </location>
</feature>
<dbReference type="Proteomes" id="UP000221024">
    <property type="component" value="Unassembled WGS sequence"/>
</dbReference>
<name>A0A2H3P7L2_9BACT</name>
<evidence type="ECO:0000313" key="9">
    <source>
        <dbReference type="EMBL" id="PEN08528.1"/>
    </source>
</evidence>
<proteinExistence type="predicted"/>
<evidence type="ECO:0000256" key="4">
    <source>
        <dbReference type="ARBA" id="ARBA00022989"/>
    </source>
</evidence>
<dbReference type="Pfam" id="PF06271">
    <property type="entry name" value="RDD"/>
    <property type="match status" value="1"/>
</dbReference>
<comment type="caution">
    <text evidence="9">The sequence shown here is derived from an EMBL/GenBank/DDBJ whole genome shotgun (WGS) entry which is preliminary data.</text>
</comment>
<evidence type="ECO:0000256" key="6">
    <source>
        <dbReference type="SAM" id="Coils"/>
    </source>
</evidence>
<accession>A0A2H3P7L2</accession>
<sequence>MNEMRAELQASGVDPEALAQLPFMPAEVRELLTMPPPTDTMQADARADAAALVNRYAQAIAESDTTVRDSLRPAMTEFVAGPQIEALERRLDHADDRIDDLEDRNEALSERVQNPSIWSYIKATARDFGLSIGWIGVYFTIFLTWWSGQTPGKWLLGLRVVRLDGDPMTLWNSFNRFAGYAAGLATGLLGFAQVYWDPNRQGIHDRIANTVVIRTRDEAAT</sequence>
<feature type="transmembrane region" description="Helical" evidence="7">
    <location>
        <begin position="177"/>
        <end position="196"/>
    </location>
</feature>
<gene>
    <name evidence="9" type="ORF">CRI93_04450</name>
</gene>
<dbReference type="PANTHER" id="PTHR36115">
    <property type="entry name" value="PROLINE-RICH ANTIGEN HOMOLOG-RELATED"/>
    <property type="match status" value="1"/>
</dbReference>
<dbReference type="OrthoDB" id="9814143at2"/>
<dbReference type="PANTHER" id="PTHR36115:SF6">
    <property type="entry name" value="PROLINE-RICH ANTIGEN HOMOLOG"/>
    <property type="match status" value="1"/>
</dbReference>
<keyword evidence="3 7" id="KW-0812">Transmembrane</keyword>
<reference evidence="9 10" key="1">
    <citation type="submission" date="2017-10" db="EMBL/GenBank/DDBJ databases">
        <title>Draft genome of Longimonas halophila.</title>
        <authorList>
            <person name="Goh K.M."/>
            <person name="Shamsir M.S."/>
            <person name="Lim S.W."/>
        </authorList>
    </citation>
    <scope>NUCLEOTIDE SEQUENCE [LARGE SCALE GENOMIC DNA]</scope>
    <source>
        <strain evidence="9 10">KCTC 42399</strain>
    </source>
</reference>
<dbReference type="GO" id="GO:0005886">
    <property type="term" value="C:plasma membrane"/>
    <property type="evidence" value="ECO:0007669"/>
    <property type="project" value="UniProtKB-SubCell"/>
</dbReference>
<organism evidence="9 10">
    <name type="scientific">Longimonas halophila</name>
    <dbReference type="NCBI Taxonomy" id="1469170"/>
    <lineage>
        <taxon>Bacteria</taxon>
        <taxon>Pseudomonadati</taxon>
        <taxon>Rhodothermota</taxon>
        <taxon>Rhodothermia</taxon>
        <taxon>Rhodothermales</taxon>
        <taxon>Salisaetaceae</taxon>
        <taxon>Longimonas</taxon>
    </lineage>
</organism>
<evidence type="ECO:0000256" key="7">
    <source>
        <dbReference type="SAM" id="Phobius"/>
    </source>
</evidence>
<protein>
    <recommendedName>
        <fullName evidence="8">RDD domain-containing protein</fullName>
    </recommendedName>
</protein>
<feature type="transmembrane region" description="Helical" evidence="7">
    <location>
        <begin position="128"/>
        <end position="148"/>
    </location>
</feature>
<comment type="subcellular location">
    <subcellularLocation>
        <location evidence="1">Cell membrane</location>
        <topology evidence="1">Multi-pass membrane protein</topology>
    </subcellularLocation>
</comment>
<keyword evidence="4 7" id="KW-1133">Transmembrane helix</keyword>
<evidence type="ECO:0000256" key="1">
    <source>
        <dbReference type="ARBA" id="ARBA00004651"/>
    </source>
</evidence>
<feature type="coiled-coil region" evidence="6">
    <location>
        <begin position="84"/>
        <end position="111"/>
    </location>
</feature>